<keyword evidence="2" id="KW-1185">Reference proteome</keyword>
<proteinExistence type="predicted"/>
<dbReference type="Proteomes" id="UP001062846">
    <property type="component" value="Chromosome 1"/>
</dbReference>
<reference evidence="1" key="1">
    <citation type="submission" date="2022-02" db="EMBL/GenBank/DDBJ databases">
        <title>Plant Genome Project.</title>
        <authorList>
            <person name="Zhang R.-G."/>
        </authorList>
    </citation>
    <scope>NUCLEOTIDE SEQUENCE</scope>
    <source>
        <strain evidence="1">AT1</strain>
    </source>
</reference>
<evidence type="ECO:0000313" key="2">
    <source>
        <dbReference type="Proteomes" id="UP001062846"/>
    </source>
</evidence>
<accession>A0ACC0PZS9</accession>
<name>A0ACC0PZS9_RHOML</name>
<dbReference type="EMBL" id="CM046388">
    <property type="protein sequence ID" value="KAI8571091.1"/>
    <property type="molecule type" value="Genomic_DNA"/>
</dbReference>
<sequence>MPRTIGKLSCLKKLLVGNNKLSHLPSEIGDLDSLEVLHLRRNNGLRALPESICKLVHLQKLSLTDCNLSHLPSEIDRLISLASLGLGRNRSLTLPDNIWHLTRLNASHLGGCNLSHLPSGIGGLVSLATLNIEENNIYTIPDSISDLPRLGYICLNNCAKLRCLPKLPTRASVYAAHCPLLESLPLELDQLGLMGLSELQHVVSIVVPARDKEVPIWFPYRGRGRNVYFVVPPSPSVKQKILGWILRVLISWAPREASHLFPKLYIQEVICNKIKKQGLSHHFCVCTGVDNVWLMYIPQGYAGLQLEGGDEVEIQLDEYSETLVKNWVIDLIYEADEIDKGNDTLYQVVSI</sequence>
<comment type="caution">
    <text evidence="1">The sequence shown here is derived from an EMBL/GenBank/DDBJ whole genome shotgun (WGS) entry which is preliminary data.</text>
</comment>
<evidence type="ECO:0000313" key="1">
    <source>
        <dbReference type="EMBL" id="KAI8571091.1"/>
    </source>
</evidence>
<organism evidence="1 2">
    <name type="scientific">Rhododendron molle</name>
    <name type="common">Chinese azalea</name>
    <name type="synonym">Azalea mollis</name>
    <dbReference type="NCBI Taxonomy" id="49168"/>
    <lineage>
        <taxon>Eukaryota</taxon>
        <taxon>Viridiplantae</taxon>
        <taxon>Streptophyta</taxon>
        <taxon>Embryophyta</taxon>
        <taxon>Tracheophyta</taxon>
        <taxon>Spermatophyta</taxon>
        <taxon>Magnoliopsida</taxon>
        <taxon>eudicotyledons</taxon>
        <taxon>Gunneridae</taxon>
        <taxon>Pentapetalae</taxon>
        <taxon>asterids</taxon>
        <taxon>Ericales</taxon>
        <taxon>Ericaceae</taxon>
        <taxon>Ericoideae</taxon>
        <taxon>Rhodoreae</taxon>
        <taxon>Rhododendron</taxon>
    </lineage>
</organism>
<protein>
    <submittedName>
        <fullName evidence="1">Uncharacterized protein</fullName>
    </submittedName>
</protein>
<gene>
    <name evidence="1" type="ORF">RHMOL_Rhmol01G0089600</name>
</gene>